<reference evidence="2 3" key="1">
    <citation type="submission" date="2019-06" db="EMBL/GenBank/DDBJ databases">
        <title>Genome sequence of Janthinobacterium lividum UCD_MED1.</title>
        <authorList>
            <person name="De Leon M.E."/>
            <person name="Jospin G."/>
        </authorList>
    </citation>
    <scope>NUCLEOTIDE SEQUENCE [LARGE SCALE GENOMIC DNA]</scope>
    <source>
        <strain evidence="2 3">UCD_MED1</strain>
    </source>
</reference>
<evidence type="ECO:0000313" key="2">
    <source>
        <dbReference type="EMBL" id="TNC76609.1"/>
    </source>
</evidence>
<proteinExistence type="predicted"/>
<dbReference type="Proteomes" id="UP000305681">
    <property type="component" value="Unassembled WGS sequence"/>
</dbReference>
<protein>
    <submittedName>
        <fullName evidence="2">Uncharacterized protein</fullName>
    </submittedName>
</protein>
<dbReference type="EMBL" id="VDGE01000004">
    <property type="protein sequence ID" value="TNC76609.1"/>
    <property type="molecule type" value="Genomic_DNA"/>
</dbReference>
<organism evidence="2 3">
    <name type="scientific">Janthinobacterium lividum</name>
    <dbReference type="NCBI Taxonomy" id="29581"/>
    <lineage>
        <taxon>Bacteria</taxon>
        <taxon>Pseudomonadati</taxon>
        <taxon>Pseudomonadota</taxon>
        <taxon>Betaproteobacteria</taxon>
        <taxon>Burkholderiales</taxon>
        <taxon>Oxalobacteraceae</taxon>
        <taxon>Janthinobacterium</taxon>
    </lineage>
</organism>
<dbReference type="AlphaFoldDB" id="A0A5C4NWL8"/>
<name>A0A5C4NWL8_9BURK</name>
<dbReference type="RefSeq" id="WP_139090936.1">
    <property type="nucleotide sequence ID" value="NZ_VDGE01000004.1"/>
</dbReference>
<evidence type="ECO:0000313" key="3">
    <source>
        <dbReference type="Proteomes" id="UP000305681"/>
    </source>
</evidence>
<feature type="region of interest" description="Disordered" evidence="1">
    <location>
        <begin position="1"/>
        <end position="20"/>
    </location>
</feature>
<sequence>MDGSVGRSSSSSSSERREAALSSAMRVEQLADSLSQAAVTLHGAVMRAIRKRASQGADGISHSQAQAVFALEVALRQQANQLYADAAGHTVAGLETAQRQLSGLLDTVRLRIARNDDVRHWISLATSLLHLGSAVLAGNPERILSTLGKVRERLQEMAPE</sequence>
<accession>A0A5C4NWL8</accession>
<comment type="caution">
    <text evidence="2">The sequence shown here is derived from an EMBL/GenBank/DDBJ whole genome shotgun (WGS) entry which is preliminary data.</text>
</comment>
<gene>
    <name evidence="2" type="ORF">FHI69_13705</name>
</gene>
<evidence type="ECO:0000256" key="1">
    <source>
        <dbReference type="SAM" id="MobiDB-lite"/>
    </source>
</evidence>